<name>A0AAJ0FCN4_9PEZI</name>
<dbReference type="GO" id="GO:0005789">
    <property type="term" value="C:endoplasmic reticulum membrane"/>
    <property type="evidence" value="ECO:0007669"/>
    <property type="project" value="UniProtKB-SubCell"/>
</dbReference>
<evidence type="ECO:0000256" key="2">
    <source>
        <dbReference type="ARBA" id="ARBA00023230"/>
    </source>
</evidence>
<dbReference type="GO" id="GO:0036503">
    <property type="term" value="P:ERAD pathway"/>
    <property type="evidence" value="ECO:0007669"/>
    <property type="project" value="TreeGrafter"/>
</dbReference>
<comment type="function">
    <text evidence="5">Involved in endoplasmic reticulum-associated protein degradation (ERAD). Acts as a platform to recruit both UBQLN1 and VCP to the ER during ERAD.</text>
</comment>
<accession>A0AAJ0FCN4</accession>
<evidence type="ECO:0000256" key="3">
    <source>
        <dbReference type="ARBA" id="ARBA00038812"/>
    </source>
</evidence>
<comment type="subunit">
    <text evidence="3">Directly interacts with VCP. Interacts with UBQLN1. Forms a complex with VCP and UBQLN1.</text>
</comment>
<evidence type="ECO:0000259" key="7">
    <source>
        <dbReference type="PROSITE" id="PS50033"/>
    </source>
</evidence>
<feature type="compositionally biased region" description="Basic and acidic residues" evidence="6">
    <location>
        <begin position="215"/>
        <end position="244"/>
    </location>
</feature>
<dbReference type="Gene3D" id="3.40.30.10">
    <property type="entry name" value="Glutaredoxin"/>
    <property type="match status" value="1"/>
</dbReference>
<protein>
    <recommendedName>
        <fullName evidence="4">UBX domain-containing protein 2</fullName>
    </recommendedName>
</protein>
<dbReference type="PANTHER" id="PTHR46424">
    <property type="entry name" value="UBX DOMAIN-CONTAINING PROTEIN 4"/>
    <property type="match status" value="1"/>
</dbReference>
<dbReference type="SUPFAM" id="SSF54236">
    <property type="entry name" value="Ubiquitin-like"/>
    <property type="match status" value="1"/>
</dbReference>
<dbReference type="PANTHER" id="PTHR46424:SF1">
    <property type="entry name" value="UBX DOMAIN-CONTAINING PROTEIN 4"/>
    <property type="match status" value="1"/>
</dbReference>
<dbReference type="CDD" id="cd01767">
    <property type="entry name" value="UBX"/>
    <property type="match status" value="1"/>
</dbReference>
<organism evidence="8 9">
    <name type="scientific">Echria macrotheca</name>
    <dbReference type="NCBI Taxonomy" id="438768"/>
    <lineage>
        <taxon>Eukaryota</taxon>
        <taxon>Fungi</taxon>
        <taxon>Dikarya</taxon>
        <taxon>Ascomycota</taxon>
        <taxon>Pezizomycotina</taxon>
        <taxon>Sordariomycetes</taxon>
        <taxon>Sordariomycetidae</taxon>
        <taxon>Sordariales</taxon>
        <taxon>Schizotheciaceae</taxon>
        <taxon>Echria</taxon>
    </lineage>
</organism>
<sequence length="495" mass="52960">MSFFQGTLQQGIGAAVQQGKSVLCFVTDNATESKTWEEEYLVDDSVAPLIESQAVSLRLEAGSQEEGFLTQLYPIPKKPTIVIIKNGELKEYIAAGVSKEVFLRRILGALQPAQPAAPIPVEAASSPTAAPAPASVQATPSAAAVPISSSAQATTSSMPAASVPVSAPTESQPSPASSGHNTPSSSTEAEVQPPAVPSRREEEEARKKRVAKGKRREEAPKTPPKISDEQRKHAEILKKKQQEAREERARILKAIEDDKAARRARQAEKEAERRALAAADAEAKAEPALYEEKKAAYPKPSRATEHCSLQVRLLDGGHIRNKFSSHETLANVREWVDKTIAGEAGGHRGKTAYLFKILLTPLPSKTVDVTEEGKSLQELGLTPSATLIHIPVVKSAGAYAAAATGGGNVFSRAIIFLLALVRGFLDVVVSFFSTLFSTAGPPQPAATSQESSGAASGRDGTQTQGLRRTGERRNDQQFYNGNSTNFEPRPDDEDE</sequence>
<dbReference type="Pfam" id="PF00789">
    <property type="entry name" value="UBX"/>
    <property type="match status" value="1"/>
</dbReference>
<dbReference type="GO" id="GO:0006986">
    <property type="term" value="P:response to unfolded protein"/>
    <property type="evidence" value="ECO:0007669"/>
    <property type="project" value="UniProtKB-KW"/>
</dbReference>
<dbReference type="AlphaFoldDB" id="A0AAJ0FCN4"/>
<feature type="domain" description="UBX" evidence="7">
    <location>
        <begin position="302"/>
        <end position="389"/>
    </location>
</feature>
<gene>
    <name evidence="8" type="ORF">QBC47DRAFT_374994</name>
</gene>
<comment type="subcellular location">
    <subcellularLocation>
        <location evidence="1">Endoplasmic reticulum membrane</location>
        <topology evidence="1">Peripheral membrane protein</topology>
    </subcellularLocation>
</comment>
<dbReference type="InterPro" id="IPR001012">
    <property type="entry name" value="UBX_dom"/>
</dbReference>
<reference evidence="8" key="1">
    <citation type="submission" date="2023-06" db="EMBL/GenBank/DDBJ databases">
        <title>Genome-scale phylogeny and comparative genomics of the fungal order Sordariales.</title>
        <authorList>
            <consortium name="Lawrence Berkeley National Laboratory"/>
            <person name="Hensen N."/>
            <person name="Bonometti L."/>
            <person name="Westerberg I."/>
            <person name="Brannstrom I.O."/>
            <person name="Guillou S."/>
            <person name="Cros-Aarteil S."/>
            <person name="Calhoun S."/>
            <person name="Haridas S."/>
            <person name="Kuo A."/>
            <person name="Mondo S."/>
            <person name="Pangilinan J."/>
            <person name="Riley R."/>
            <person name="Labutti K."/>
            <person name="Andreopoulos B."/>
            <person name="Lipzen A."/>
            <person name="Chen C."/>
            <person name="Yanf M."/>
            <person name="Daum C."/>
            <person name="Ng V."/>
            <person name="Clum A."/>
            <person name="Steindorff A."/>
            <person name="Ohm R."/>
            <person name="Martin F."/>
            <person name="Silar P."/>
            <person name="Natvig D."/>
            <person name="Lalanne C."/>
            <person name="Gautier V."/>
            <person name="Ament-Velasquez S.L."/>
            <person name="Kruys A."/>
            <person name="Hutchinson M.I."/>
            <person name="Powell A.J."/>
            <person name="Barry K."/>
            <person name="Miller A.N."/>
            <person name="Grigoriev I.V."/>
            <person name="Debuchy R."/>
            <person name="Gladieux P."/>
            <person name="Thoren M.H."/>
            <person name="Johannesson H."/>
        </authorList>
    </citation>
    <scope>NUCLEOTIDE SEQUENCE</scope>
    <source>
        <strain evidence="8">PSN4</strain>
    </source>
</reference>
<dbReference type="PROSITE" id="PS50033">
    <property type="entry name" value="UBX"/>
    <property type="match status" value="1"/>
</dbReference>
<dbReference type="SMART" id="SM00166">
    <property type="entry name" value="UBX"/>
    <property type="match status" value="1"/>
</dbReference>
<evidence type="ECO:0000256" key="4">
    <source>
        <dbReference type="ARBA" id="ARBA00041575"/>
    </source>
</evidence>
<feature type="compositionally biased region" description="Low complexity" evidence="6">
    <location>
        <begin position="155"/>
        <end position="168"/>
    </location>
</feature>
<dbReference type="Pfam" id="PF23187">
    <property type="entry name" value="UBX7_N"/>
    <property type="match status" value="1"/>
</dbReference>
<feature type="region of interest" description="Disordered" evidence="6">
    <location>
        <begin position="155"/>
        <end position="244"/>
    </location>
</feature>
<feature type="compositionally biased region" description="Polar residues" evidence="6">
    <location>
        <begin position="169"/>
        <end position="189"/>
    </location>
</feature>
<evidence type="ECO:0000256" key="1">
    <source>
        <dbReference type="ARBA" id="ARBA00004406"/>
    </source>
</evidence>
<dbReference type="InterPro" id="IPR036249">
    <property type="entry name" value="Thioredoxin-like_sf"/>
</dbReference>
<feature type="region of interest" description="Disordered" evidence="6">
    <location>
        <begin position="259"/>
        <end position="287"/>
    </location>
</feature>
<comment type="caution">
    <text evidence="8">The sequence shown here is derived from an EMBL/GenBank/DDBJ whole genome shotgun (WGS) entry which is preliminary data.</text>
</comment>
<dbReference type="Gene3D" id="3.10.20.90">
    <property type="entry name" value="Phosphatidylinositol 3-kinase Catalytic Subunit, Chain A, domain 1"/>
    <property type="match status" value="1"/>
</dbReference>
<dbReference type="InterPro" id="IPR029071">
    <property type="entry name" value="Ubiquitin-like_domsf"/>
</dbReference>
<keyword evidence="9" id="KW-1185">Reference proteome</keyword>
<dbReference type="SUPFAM" id="SSF52833">
    <property type="entry name" value="Thioredoxin-like"/>
    <property type="match status" value="1"/>
</dbReference>
<evidence type="ECO:0000313" key="8">
    <source>
        <dbReference type="EMBL" id="KAK1758533.1"/>
    </source>
</evidence>
<feature type="compositionally biased region" description="Polar residues" evidence="6">
    <location>
        <begin position="445"/>
        <end position="466"/>
    </location>
</feature>
<evidence type="ECO:0000313" key="9">
    <source>
        <dbReference type="Proteomes" id="UP001239445"/>
    </source>
</evidence>
<evidence type="ECO:0000256" key="5">
    <source>
        <dbReference type="ARBA" id="ARBA00046062"/>
    </source>
</evidence>
<dbReference type="Proteomes" id="UP001239445">
    <property type="component" value="Unassembled WGS sequence"/>
</dbReference>
<keyword evidence="2" id="KW-0834">Unfolded protein response</keyword>
<dbReference type="EMBL" id="MU839829">
    <property type="protein sequence ID" value="KAK1758533.1"/>
    <property type="molecule type" value="Genomic_DNA"/>
</dbReference>
<feature type="region of interest" description="Disordered" evidence="6">
    <location>
        <begin position="439"/>
        <end position="495"/>
    </location>
</feature>
<proteinExistence type="predicted"/>
<feature type="compositionally biased region" description="Polar residues" evidence="6">
    <location>
        <begin position="476"/>
        <end position="486"/>
    </location>
</feature>
<evidence type="ECO:0000256" key="6">
    <source>
        <dbReference type="SAM" id="MobiDB-lite"/>
    </source>
</evidence>